<dbReference type="EMBL" id="JADILZ010000046">
    <property type="protein sequence ID" value="MBO8478355.1"/>
    <property type="molecule type" value="Genomic_DNA"/>
</dbReference>
<dbReference type="PANTHER" id="PTHR42693:SF53">
    <property type="entry name" value="ENDO-4-O-SULFATASE"/>
    <property type="match status" value="1"/>
</dbReference>
<evidence type="ECO:0000259" key="6">
    <source>
        <dbReference type="Pfam" id="PF00884"/>
    </source>
</evidence>
<evidence type="ECO:0000256" key="4">
    <source>
        <dbReference type="ARBA" id="ARBA00022837"/>
    </source>
</evidence>
<comment type="PTM">
    <text evidence="5">The conversion to 3-oxoalanine (also known as C-formylglycine, FGly), of a serine or cysteine residue in prokaryotes and of a cysteine residue in eukaryotes, is critical for catalytic activity.</text>
</comment>
<dbReference type="Gene3D" id="3.30.1120.10">
    <property type="match status" value="1"/>
</dbReference>
<reference evidence="7" key="1">
    <citation type="submission" date="2020-10" db="EMBL/GenBank/DDBJ databases">
        <authorList>
            <person name="Gilroy R."/>
        </authorList>
    </citation>
    <scope>NUCLEOTIDE SEQUENCE</scope>
    <source>
        <strain evidence="7">2478</strain>
    </source>
</reference>
<evidence type="ECO:0000256" key="3">
    <source>
        <dbReference type="ARBA" id="ARBA00022801"/>
    </source>
</evidence>
<keyword evidence="4" id="KW-0106">Calcium</keyword>
<dbReference type="GO" id="GO:0004065">
    <property type="term" value="F:arylsulfatase activity"/>
    <property type="evidence" value="ECO:0007669"/>
    <property type="project" value="TreeGrafter"/>
</dbReference>
<organism evidence="7 8">
    <name type="scientific">Candidatus Cryptobacteroides excrementipullorum</name>
    <dbReference type="NCBI Taxonomy" id="2840761"/>
    <lineage>
        <taxon>Bacteria</taxon>
        <taxon>Pseudomonadati</taxon>
        <taxon>Bacteroidota</taxon>
        <taxon>Bacteroidia</taxon>
        <taxon>Bacteroidales</taxon>
        <taxon>Candidatus Cryptobacteroides</taxon>
    </lineage>
</organism>
<comment type="similarity">
    <text evidence="1">Belongs to the sulfatase family.</text>
</comment>
<keyword evidence="2" id="KW-0479">Metal-binding</keyword>
<dbReference type="SUPFAM" id="SSF53649">
    <property type="entry name" value="Alkaline phosphatase-like"/>
    <property type="match status" value="1"/>
</dbReference>
<dbReference type="PANTHER" id="PTHR42693">
    <property type="entry name" value="ARYLSULFATASE FAMILY MEMBER"/>
    <property type="match status" value="1"/>
</dbReference>
<dbReference type="InterPro" id="IPR050738">
    <property type="entry name" value="Sulfatase"/>
</dbReference>
<evidence type="ECO:0000313" key="7">
    <source>
        <dbReference type="EMBL" id="MBO8478355.1"/>
    </source>
</evidence>
<dbReference type="Proteomes" id="UP000823771">
    <property type="component" value="Unassembled WGS sequence"/>
</dbReference>
<dbReference type="GO" id="GO:0046872">
    <property type="term" value="F:metal ion binding"/>
    <property type="evidence" value="ECO:0007669"/>
    <property type="project" value="UniProtKB-KW"/>
</dbReference>
<dbReference type="InterPro" id="IPR000917">
    <property type="entry name" value="Sulfatase_N"/>
</dbReference>
<dbReference type="Gene3D" id="3.40.720.10">
    <property type="entry name" value="Alkaline Phosphatase, subunit A"/>
    <property type="match status" value="1"/>
</dbReference>
<dbReference type="AlphaFoldDB" id="A0A9D9NLZ1"/>
<proteinExistence type="inferred from homology"/>
<name>A0A9D9NLZ1_9BACT</name>
<feature type="domain" description="Sulfatase N-terminal" evidence="6">
    <location>
        <begin position="25"/>
        <end position="335"/>
    </location>
</feature>
<evidence type="ECO:0000256" key="2">
    <source>
        <dbReference type="ARBA" id="ARBA00022723"/>
    </source>
</evidence>
<keyword evidence="3 7" id="KW-0378">Hydrolase</keyword>
<reference evidence="7" key="2">
    <citation type="journal article" date="2021" name="PeerJ">
        <title>Extensive microbial diversity within the chicken gut microbiome revealed by metagenomics and culture.</title>
        <authorList>
            <person name="Gilroy R."/>
            <person name="Ravi A."/>
            <person name="Getino M."/>
            <person name="Pursley I."/>
            <person name="Horton D.L."/>
            <person name="Alikhan N.F."/>
            <person name="Baker D."/>
            <person name="Gharbi K."/>
            <person name="Hall N."/>
            <person name="Watson M."/>
            <person name="Adriaenssens E.M."/>
            <person name="Foster-Nyarko E."/>
            <person name="Jarju S."/>
            <person name="Secka A."/>
            <person name="Antonio M."/>
            <person name="Oren A."/>
            <person name="Chaudhuri R.R."/>
            <person name="La Ragione R."/>
            <person name="Hildebrand F."/>
            <person name="Pallen M.J."/>
        </authorList>
    </citation>
    <scope>NUCLEOTIDE SEQUENCE</scope>
    <source>
        <strain evidence="7">2478</strain>
    </source>
</reference>
<dbReference type="InterPro" id="IPR017850">
    <property type="entry name" value="Alkaline_phosphatase_core_sf"/>
</dbReference>
<evidence type="ECO:0000256" key="5">
    <source>
        <dbReference type="PIRSR" id="PIRSR600917-52"/>
    </source>
</evidence>
<dbReference type="PROSITE" id="PS00149">
    <property type="entry name" value="SULFATASE_2"/>
    <property type="match status" value="1"/>
</dbReference>
<accession>A0A9D9NLZ1</accession>
<feature type="modified residue" description="3-oxoalanine (Ser)" evidence="5">
    <location>
        <position position="72"/>
    </location>
</feature>
<gene>
    <name evidence="7" type="ORF">IAB80_05670</name>
</gene>
<evidence type="ECO:0000313" key="8">
    <source>
        <dbReference type="Proteomes" id="UP000823771"/>
    </source>
</evidence>
<dbReference type="Pfam" id="PF00884">
    <property type="entry name" value="Sulfatase"/>
    <property type="match status" value="1"/>
</dbReference>
<comment type="caution">
    <text evidence="7">The sequence shown here is derived from an EMBL/GenBank/DDBJ whole genome shotgun (WGS) entry which is preliminary data.</text>
</comment>
<sequence length="441" mass="49212">MLTRKFIATAGICMAGFAAYGQDRPNVILIYTDDQGSLDAGCYGAEDLFTPNIDALAADGVRFTQFYAAPVSSASRAALMTGQFTLHAGLTANAGEKGLPLGKETIADRMRAGGYQTACIGKWHLGSGSGYTPNSRGFDYFWGFLGGCIDSYSHFYYWGGPNVHDLWENGREIYMPGRFFAGESLSHIRSFIKGRDEDRPFFLYWAVNIPHYPLQPGEKWLEYYHDLPSPRNMYAAFVSTFDELLGELRVFLESEGLTDDTVIIFQSDNGHSNEVRTFGSGGYCGDYRGGKFSLFEGGIRVPAIISWPGHFPEGEVRDQMAANVDWFPTLVDLCDVEAENMDTDGKSLVPLITDGDSQAPHDTLHFDFLDQWAVRCGDWKLIHDAQDVKPNDKTDIIEGLFLSNLSLDPAERTDFKDSHPKVVEKLLRIREEYEKSQGHGR</sequence>
<dbReference type="InterPro" id="IPR024607">
    <property type="entry name" value="Sulfatase_CS"/>
</dbReference>
<protein>
    <submittedName>
        <fullName evidence="7">Sulfatase-like hydrolase/transferase</fullName>
    </submittedName>
</protein>
<evidence type="ECO:0000256" key="1">
    <source>
        <dbReference type="ARBA" id="ARBA00008779"/>
    </source>
</evidence>